<dbReference type="PROSITE" id="PS50022">
    <property type="entry name" value="FA58C_3"/>
    <property type="match status" value="2"/>
</dbReference>
<organism evidence="8 9">
    <name type="scientific">Paenibacillus aurantiacus</name>
    <dbReference type="NCBI Taxonomy" id="1936118"/>
    <lineage>
        <taxon>Bacteria</taxon>
        <taxon>Bacillati</taxon>
        <taxon>Bacillota</taxon>
        <taxon>Bacilli</taxon>
        <taxon>Bacillales</taxon>
        <taxon>Paenibacillaceae</taxon>
        <taxon>Paenibacillus</taxon>
    </lineage>
</organism>
<feature type="domain" description="GH26" evidence="7">
    <location>
        <begin position="306"/>
        <end position="601"/>
    </location>
</feature>
<dbReference type="PROSITE" id="PS51764">
    <property type="entry name" value="GH26"/>
    <property type="match status" value="1"/>
</dbReference>
<evidence type="ECO:0000313" key="8">
    <source>
        <dbReference type="EMBL" id="MFB9329417.1"/>
    </source>
</evidence>
<keyword evidence="2 4" id="KW-0378">Hydrolase</keyword>
<feature type="active site" description="Proton donor" evidence="4">
    <location>
        <position position="459"/>
    </location>
</feature>
<evidence type="ECO:0000256" key="4">
    <source>
        <dbReference type="PROSITE-ProRule" id="PRU01100"/>
    </source>
</evidence>
<name>A0ABV5KW08_9BACL</name>
<feature type="signal peptide" evidence="5">
    <location>
        <begin position="1"/>
        <end position="32"/>
    </location>
</feature>
<keyword evidence="3 4" id="KW-0326">Glycosidase</keyword>
<dbReference type="InterPro" id="IPR008979">
    <property type="entry name" value="Galactose-bd-like_sf"/>
</dbReference>
<proteinExistence type="inferred from homology"/>
<dbReference type="PRINTS" id="PR00739">
    <property type="entry name" value="GLHYDRLASE26"/>
</dbReference>
<dbReference type="Pfam" id="PF00754">
    <property type="entry name" value="F5_F8_type_C"/>
    <property type="match status" value="1"/>
</dbReference>
<dbReference type="InterPro" id="IPR022790">
    <property type="entry name" value="GH26_dom"/>
</dbReference>
<dbReference type="EMBL" id="JBHMDO010000042">
    <property type="protein sequence ID" value="MFB9329417.1"/>
    <property type="molecule type" value="Genomic_DNA"/>
</dbReference>
<evidence type="ECO:0000259" key="7">
    <source>
        <dbReference type="PROSITE" id="PS51764"/>
    </source>
</evidence>
<feature type="domain" description="F5/8 type C" evidence="6">
    <location>
        <begin position="30"/>
        <end position="161"/>
    </location>
</feature>
<dbReference type="Pfam" id="PF22633">
    <property type="entry name" value="F5_F8_type_C_2"/>
    <property type="match status" value="1"/>
</dbReference>
<gene>
    <name evidence="8" type="ORF">ACFFSY_26055</name>
</gene>
<sequence>MIFRTRAIWLAALSALLLLACVAALATAPARAATVNLARGKTVTVSSTESAQYGGANAVDGSTATRWSSNTNDQQYIIVDLGAARSISSVVLKWEAAYAKGFQIQTSNDNATWTTVYSNYNGTGGTNTITFGANARYVKMYAFQRATTYGYSLYEFEIYGDDGAGSGSGNLALGKSVTASTTEDATKAASYAVDGSTATRWSSAYADQQYITVDLGAQQTLAKVVLRWELAYAKQFQVQTSADNVTWTTVYSNYNGTGGVNTINFSPVTARYVKVYLIQRATTYGFSLYELEAYSSASGGTGGVAAVKQRVLNYLYDISGNHTIVGIENKNAGTPTSDSNTVASIAGRTPSLWGGDFGFGSSAVDNRWNMINEAKNQFNKGALVTLMYHPCAPTRDEYCSWDDIGAGNAAKLTDAQFTQLTTPGTSLYNAWMGRLDTLATYLQDLENNNVVVLFRPFHEMNQCVFWWACHKGANGTAKLYQITHDYLTNTKGLENLIWVWNVQDFSNLSTEIDAYNPGAAYFDIASLDVYNTGYTQTNYNTMLRVSGGKPIAIGECQFMPSASLLASQNKWIYAMLWPDFIEDNRSALPGIYGASNVLTLDEMPGWN</sequence>
<comment type="similarity">
    <text evidence="1 4">Belongs to the glycosyl hydrolase 26 family.</text>
</comment>
<evidence type="ECO:0000313" key="9">
    <source>
        <dbReference type="Proteomes" id="UP001589747"/>
    </source>
</evidence>
<evidence type="ECO:0000259" key="6">
    <source>
        <dbReference type="PROSITE" id="PS50022"/>
    </source>
</evidence>
<dbReference type="Gene3D" id="3.20.20.80">
    <property type="entry name" value="Glycosidases"/>
    <property type="match status" value="1"/>
</dbReference>
<dbReference type="InterPro" id="IPR000805">
    <property type="entry name" value="Glyco_hydro_26"/>
</dbReference>
<dbReference type="RefSeq" id="WP_377499673.1">
    <property type="nucleotide sequence ID" value="NZ_JBHMDO010000042.1"/>
</dbReference>
<dbReference type="SUPFAM" id="SSF51445">
    <property type="entry name" value="(Trans)glycosidases"/>
    <property type="match status" value="1"/>
</dbReference>
<keyword evidence="5" id="KW-0732">Signal</keyword>
<dbReference type="PROSITE" id="PS51257">
    <property type="entry name" value="PROKAR_LIPOPROTEIN"/>
    <property type="match status" value="1"/>
</dbReference>
<evidence type="ECO:0000256" key="3">
    <source>
        <dbReference type="ARBA" id="ARBA00023295"/>
    </source>
</evidence>
<dbReference type="Proteomes" id="UP001589747">
    <property type="component" value="Unassembled WGS sequence"/>
</dbReference>
<evidence type="ECO:0000256" key="5">
    <source>
        <dbReference type="SAM" id="SignalP"/>
    </source>
</evidence>
<feature type="chain" id="PRO_5045061117" evidence="5">
    <location>
        <begin position="33"/>
        <end position="607"/>
    </location>
</feature>
<dbReference type="InterPro" id="IPR017853">
    <property type="entry name" value="GH"/>
</dbReference>
<feature type="active site" description="Nucleophile" evidence="4">
    <location>
        <position position="555"/>
    </location>
</feature>
<evidence type="ECO:0000256" key="2">
    <source>
        <dbReference type="ARBA" id="ARBA00022801"/>
    </source>
</evidence>
<dbReference type="InterPro" id="IPR000421">
    <property type="entry name" value="FA58C"/>
</dbReference>
<evidence type="ECO:0000256" key="1">
    <source>
        <dbReference type="ARBA" id="ARBA00007754"/>
    </source>
</evidence>
<dbReference type="Pfam" id="PF02156">
    <property type="entry name" value="Glyco_hydro_26"/>
    <property type="match status" value="1"/>
</dbReference>
<keyword evidence="9" id="KW-1185">Reference proteome</keyword>
<comment type="caution">
    <text evidence="8">The sequence shown here is derived from an EMBL/GenBank/DDBJ whole genome shotgun (WGS) entry which is preliminary data.</text>
</comment>
<reference evidence="8 9" key="1">
    <citation type="submission" date="2024-09" db="EMBL/GenBank/DDBJ databases">
        <authorList>
            <person name="Sun Q."/>
            <person name="Mori K."/>
        </authorList>
    </citation>
    <scope>NUCLEOTIDE SEQUENCE [LARGE SCALE GENOMIC DNA]</scope>
    <source>
        <strain evidence="8 9">TISTR 2452</strain>
    </source>
</reference>
<dbReference type="PANTHER" id="PTHR40079">
    <property type="entry name" value="MANNAN ENDO-1,4-BETA-MANNOSIDASE E-RELATED"/>
    <property type="match status" value="1"/>
</dbReference>
<dbReference type="PANTHER" id="PTHR40079:SF4">
    <property type="entry name" value="GH26 DOMAIN-CONTAINING PROTEIN-RELATED"/>
    <property type="match status" value="1"/>
</dbReference>
<dbReference type="Gene3D" id="2.60.120.260">
    <property type="entry name" value="Galactose-binding domain-like"/>
    <property type="match status" value="2"/>
</dbReference>
<accession>A0ABV5KW08</accession>
<dbReference type="SUPFAM" id="SSF49785">
    <property type="entry name" value="Galactose-binding domain-like"/>
    <property type="match status" value="2"/>
</dbReference>
<feature type="domain" description="F5/8 type C" evidence="6">
    <location>
        <begin position="164"/>
        <end position="296"/>
    </location>
</feature>
<protein>
    <submittedName>
        <fullName evidence="8">Discoidin domain-containing protein</fullName>
    </submittedName>
</protein>